<keyword evidence="1" id="KW-0597">Phosphoprotein</keyword>
<dbReference type="OrthoDB" id="1854502at2759"/>
<gene>
    <name evidence="3" type="ORF">EB796_023787</name>
</gene>
<evidence type="ECO:0000313" key="4">
    <source>
        <dbReference type="Proteomes" id="UP000593567"/>
    </source>
</evidence>
<dbReference type="GO" id="GO:0001881">
    <property type="term" value="P:receptor recycling"/>
    <property type="evidence" value="ECO:0007669"/>
    <property type="project" value="TreeGrafter"/>
</dbReference>
<dbReference type="GO" id="GO:0005829">
    <property type="term" value="C:cytosol"/>
    <property type="evidence" value="ECO:0007669"/>
    <property type="project" value="GOC"/>
</dbReference>
<dbReference type="PROSITE" id="PS50003">
    <property type="entry name" value="PH_DOMAIN"/>
    <property type="match status" value="1"/>
</dbReference>
<proteinExistence type="predicted"/>
<dbReference type="Proteomes" id="UP000593567">
    <property type="component" value="Unassembled WGS sequence"/>
</dbReference>
<organism evidence="3 4">
    <name type="scientific">Bugula neritina</name>
    <name type="common">Brown bryozoan</name>
    <name type="synonym">Sertularia neritina</name>
    <dbReference type="NCBI Taxonomy" id="10212"/>
    <lineage>
        <taxon>Eukaryota</taxon>
        <taxon>Metazoa</taxon>
        <taxon>Spiralia</taxon>
        <taxon>Lophotrochozoa</taxon>
        <taxon>Bryozoa</taxon>
        <taxon>Gymnolaemata</taxon>
        <taxon>Cheilostomatida</taxon>
        <taxon>Flustrina</taxon>
        <taxon>Buguloidea</taxon>
        <taxon>Bugulidae</taxon>
        <taxon>Bugula</taxon>
    </lineage>
</organism>
<dbReference type="PANTHER" id="PTHR22902">
    <property type="entry name" value="SESQUIPEDALIAN"/>
    <property type="match status" value="1"/>
</dbReference>
<dbReference type="Pfam" id="PF00169">
    <property type="entry name" value="PH"/>
    <property type="match status" value="1"/>
</dbReference>
<dbReference type="SMART" id="SM00233">
    <property type="entry name" value="PH"/>
    <property type="match status" value="1"/>
</dbReference>
<reference evidence="3" key="1">
    <citation type="submission" date="2020-06" db="EMBL/GenBank/DDBJ databases">
        <title>Draft genome of Bugula neritina, a colonial animal packing powerful symbionts and potential medicines.</title>
        <authorList>
            <person name="Rayko M."/>
        </authorList>
    </citation>
    <scope>NUCLEOTIDE SEQUENCE [LARGE SCALE GENOMIC DNA]</scope>
    <source>
        <strain evidence="3">Kwan_BN1</strain>
    </source>
</reference>
<comment type="caution">
    <text evidence="3">The sequence shown here is derived from an EMBL/GenBank/DDBJ whole genome shotgun (WGS) entry which is preliminary data.</text>
</comment>
<dbReference type="GO" id="GO:0005802">
    <property type="term" value="C:trans-Golgi network"/>
    <property type="evidence" value="ECO:0007669"/>
    <property type="project" value="TreeGrafter"/>
</dbReference>
<feature type="domain" description="PH" evidence="2">
    <location>
        <begin position="2"/>
        <end position="95"/>
    </location>
</feature>
<dbReference type="EMBL" id="VXIV02003351">
    <property type="protein sequence ID" value="KAF6017922.1"/>
    <property type="molecule type" value="Genomic_DNA"/>
</dbReference>
<accession>A0A7J7IVI0</accession>
<dbReference type="AlphaFoldDB" id="A0A7J7IVI0"/>
<dbReference type="InterPro" id="IPR011993">
    <property type="entry name" value="PH-like_dom_sf"/>
</dbReference>
<dbReference type="SUPFAM" id="SSF50729">
    <property type="entry name" value="PH domain-like"/>
    <property type="match status" value="1"/>
</dbReference>
<dbReference type="InterPro" id="IPR001849">
    <property type="entry name" value="PH_domain"/>
</dbReference>
<dbReference type="GO" id="GO:0007032">
    <property type="term" value="P:endosome organization"/>
    <property type="evidence" value="ECO:0007669"/>
    <property type="project" value="TreeGrafter"/>
</dbReference>
<protein>
    <recommendedName>
        <fullName evidence="2">PH domain-containing protein</fullName>
    </recommendedName>
</protein>
<evidence type="ECO:0000259" key="2">
    <source>
        <dbReference type="PROSITE" id="PS50003"/>
    </source>
</evidence>
<keyword evidence="4" id="KW-1185">Reference proteome</keyword>
<dbReference type="InterPro" id="IPR045188">
    <property type="entry name" value="Boi1/Boi2-like"/>
</dbReference>
<name>A0A7J7IVI0_BUGNE</name>
<dbReference type="Gene3D" id="2.30.29.30">
    <property type="entry name" value="Pleckstrin-homology domain (PH domain)/Phosphotyrosine-binding domain (PTB)"/>
    <property type="match status" value="1"/>
</dbReference>
<dbReference type="GO" id="GO:0055037">
    <property type="term" value="C:recycling endosome"/>
    <property type="evidence" value="ECO:0007669"/>
    <property type="project" value="TreeGrafter"/>
</dbReference>
<evidence type="ECO:0000313" key="3">
    <source>
        <dbReference type="EMBL" id="KAF6017922.1"/>
    </source>
</evidence>
<dbReference type="GO" id="GO:0042147">
    <property type="term" value="P:retrograde transport, endosome to Golgi"/>
    <property type="evidence" value="ECO:0007669"/>
    <property type="project" value="TreeGrafter"/>
</dbReference>
<sequence>MDLDLHGWIFKWTNYINGYQRRWFVLQNGMLSYYKNQGEMSHTCRGTINLVNAVIQTEDPCYFVVTNGYSNAFYLKASSDTERNKWVTALEKARAKATENANGEFLLPVYVKAGSSI</sequence>
<evidence type="ECO:0000256" key="1">
    <source>
        <dbReference type="ARBA" id="ARBA00022553"/>
    </source>
</evidence>
<dbReference type="GO" id="GO:0005769">
    <property type="term" value="C:early endosome"/>
    <property type="evidence" value="ECO:0007669"/>
    <property type="project" value="TreeGrafter"/>
</dbReference>
<dbReference type="PANTHER" id="PTHR22902:SF27">
    <property type="entry name" value="PLECKSTRIN HOMOLOGY DOMAIN-CONTAINING FAMILY A MEMBER 3"/>
    <property type="match status" value="1"/>
</dbReference>